<proteinExistence type="predicted"/>
<reference evidence="2 3" key="1">
    <citation type="journal article" date="2015" name="Nature">
        <title>rRNA introns, odd ribosomes, and small enigmatic genomes across a large radiation of phyla.</title>
        <authorList>
            <person name="Brown C.T."/>
            <person name="Hug L.A."/>
            <person name="Thomas B.C."/>
            <person name="Sharon I."/>
            <person name="Castelle C.J."/>
            <person name="Singh A."/>
            <person name="Wilkins M.J."/>
            <person name="Williams K.H."/>
            <person name="Banfield J.F."/>
        </authorList>
    </citation>
    <scope>NUCLEOTIDE SEQUENCE [LARGE SCALE GENOMIC DNA]</scope>
</reference>
<name>A0A0G1QZE3_9BACT</name>
<protein>
    <recommendedName>
        <fullName evidence="4">3D domain-containing protein</fullName>
    </recommendedName>
</protein>
<dbReference type="EMBL" id="LCLH01000007">
    <property type="protein sequence ID" value="KKU14045.1"/>
    <property type="molecule type" value="Genomic_DNA"/>
</dbReference>
<organism evidence="2 3">
    <name type="scientific">Candidatus Magasanikbacteria bacterium GW2011_GWC2_45_8</name>
    <dbReference type="NCBI Taxonomy" id="1619050"/>
    <lineage>
        <taxon>Bacteria</taxon>
        <taxon>Candidatus Magasanikiibacteriota</taxon>
    </lineage>
</organism>
<comment type="caution">
    <text evidence="2">The sequence shown here is derived from an EMBL/GenBank/DDBJ whole genome shotgun (WGS) entry which is preliminary data.</text>
</comment>
<feature type="signal peptide" evidence="1">
    <location>
        <begin position="1"/>
        <end position="34"/>
    </location>
</feature>
<dbReference type="STRING" id="1619050.UX20_C0007G0023"/>
<gene>
    <name evidence="2" type="ORF">UX20_C0007G0023</name>
</gene>
<feature type="chain" id="PRO_5002539295" description="3D domain-containing protein" evidence="1">
    <location>
        <begin position="35"/>
        <end position="162"/>
    </location>
</feature>
<keyword evidence="1" id="KW-0732">Signal</keyword>
<dbReference type="CDD" id="cd22784">
    <property type="entry name" value="DPBB_MltA_YuiC-like"/>
    <property type="match status" value="1"/>
</dbReference>
<evidence type="ECO:0000256" key="1">
    <source>
        <dbReference type="SAM" id="SignalP"/>
    </source>
</evidence>
<evidence type="ECO:0008006" key="4">
    <source>
        <dbReference type="Google" id="ProtNLM"/>
    </source>
</evidence>
<accession>A0A0G1QZE3</accession>
<evidence type="ECO:0000313" key="3">
    <source>
        <dbReference type="Proteomes" id="UP000034911"/>
    </source>
</evidence>
<dbReference type="AlphaFoldDB" id="A0A0G1QZE3"/>
<sequence length="162" mass="18398">MLLIKKTQFKHKLAIFVALLSLVLSSVKPQTAYAAEGGFWSFLSFGGSAQADQSPLFPEHEDRDPRKVASVVVTVYSSTPDQTDDSPFITSNGRHVYDGLVAANWLPYGTRVRFPDIYGDKVFTVNDRMNERYGYGHIDIWMDKPISELREFGVKRIKMEIF</sequence>
<dbReference type="Proteomes" id="UP000034911">
    <property type="component" value="Unassembled WGS sequence"/>
</dbReference>
<evidence type="ECO:0000313" key="2">
    <source>
        <dbReference type="EMBL" id="KKU14045.1"/>
    </source>
</evidence>